<evidence type="ECO:0000313" key="3">
    <source>
        <dbReference type="Proteomes" id="UP000032869"/>
    </source>
</evidence>
<evidence type="ECO:0000313" key="1">
    <source>
        <dbReference type="EMBL" id="KFX05327.1"/>
    </source>
</evidence>
<dbReference type="eggNOG" id="COG2971">
    <property type="taxonomic scope" value="Bacteria"/>
</dbReference>
<name>A0A093RQ96_9GAMM</name>
<proteinExistence type="predicted"/>
<dbReference type="InterPro" id="IPR043129">
    <property type="entry name" value="ATPase_NBD"/>
</dbReference>
<dbReference type="Gene3D" id="3.30.420.40">
    <property type="match status" value="1"/>
</dbReference>
<dbReference type="GO" id="GO:0016301">
    <property type="term" value="F:kinase activity"/>
    <property type="evidence" value="ECO:0007669"/>
    <property type="project" value="UniProtKB-KW"/>
</dbReference>
<dbReference type="RefSeq" id="WP_039305914.1">
    <property type="nucleotide sequence ID" value="NZ_JQHL01000006.1"/>
</dbReference>
<evidence type="ECO:0000313" key="2">
    <source>
        <dbReference type="EMBL" id="KFX19611.1"/>
    </source>
</evidence>
<dbReference type="OrthoDB" id="6418337at2"/>
<dbReference type="EMBL" id="JQHL01000006">
    <property type="protein sequence ID" value="KFX19611.1"/>
    <property type="molecule type" value="Genomic_DNA"/>
</dbReference>
<dbReference type="Proteomes" id="UP000032874">
    <property type="component" value="Unassembled WGS sequence"/>
</dbReference>
<dbReference type="SUPFAM" id="SSF53067">
    <property type="entry name" value="Actin-like ATPase domain"/>
    <property type="match status" value="1"/>
</dbReference>
<reference evidence="3 4" key="1">
    <citation type="submission" date="2014-08" db="EMBL/GenBank/DDBJ databases">
        <title>Genome sequences of NCPPB Pectobacterium isolates.</title>
        <authorList>
            <person name="Glover R.H."/>
            <person name="Sapp M."/>
            <person name="Elphinstone J."/>
        </authorList>
    </citation>
    <scope>NUCLEOTIDE SEQUENCE [LARGE SCALE GENOMIC DNA]</scope>
    <source>
        <strain evidence="2 3">NCPPB 2793</strain>
        <strain evidence="1 4">NCPPB 2795</strain>
    </source>
</reference>
<comment type="caution">
    <text evidence="1">The sequence shown here is derived from an EMBL/GenBank/DDBJ whole genome shotgun (WGS) entry which is preliminary data.</text>
</comment>
<dbReference type="EMBL" id="JQHM01000003">
    <property type="protein sequence ID" value="KFX05327.1"/>
    <property type="molecule type" value="Genomic_DNA"/>
</dbReference>
<keyword evidence="1" id="KW-0418">Kinase</keyword>
<organism evidence="1 4">
    <name type="scientific">Pectobacterium betavasculorum</name>
    <dbReference type="NCBI Taxonomy" id="55207"/>
    <lineage>
        <taxon>Bacteria</taxon>
        <taxon>Pseudomonadati</taxon>
        <taxon>Pseudomonadota</taxon>
        <taxon>Gammaproteobacteria</taxon>
        <taxon>Enterobacterales</taxon>
        <taxon>Pectobacteriaceae</taxon>
        <taxon>Pectobacterium</taxon>
    </lineage>
</organism>
<protein>
    <submittedName>
        <fullName evidence="1">Glucosamine kinase</fullName>
    </submittedName>
</protein>
<dbReference type="AlphaFoldDB" id="A0A093RQ96"/>
<keyword evidence="3" id="KW-1185">Reference proteome</keyword>
<dbReference type="STRING" id="55207.KP22_11510"/>
<accession>A0A093RQ96</accession>
<evidence type="ECO:0000313" key="4">
    <source>
        <dbReference type="Proteomes" id="UP000032874"/>
    </source>
</evidence>
<gene>
    <name evidence="2" type="ORF">JV35_14435</name>
    <name evidence="1" type="ORF">KP22_11510</name>
</gene>
<dbReference type="Proteomes" id="UP000032869">
    <property type="component" value="Unassembled WGS sequence"/>
</dbReference>
<keyword evidence="1" id="KW-0808">Transferase</keyword>
<sequence length="183" mass="20294">MKWQMREIDIDGDRPFDRTRESTICEQRWPGQHRYLLVTGGFTRLLHWHDGLLTCRGGDSFPIGNPASLSRLGLWAVQEMLQAVEGITPLTPLSEALFLHFDKHVDRVIDWSKQAQAADYTTLGHVVLAHPQDALSVQLLTRCASELTLLLNSLPDSQTDTVSLSGDLAAACLPYLDSGARAS</sequence>